<organism evidence="1 2">
    <name type="scientific">Carnobacterium divergens</name>
    <name type="common">Lactobacillus divergens</name>
    <dbReference type="NCBI Taxonomy" id="2748"/>
    <lineage>
        <taxon>Bacteria</taxon>
        <taxon>Bacillati</taxon>
        <taxon>Bacillota</taxon>
        <taxon>Bacilli</taxon>
        <taxon>Lactobacillales</taxon>
        <taxon>Carnobacteriaceae</taxon>
        <taxon>Carnobacterium</taxon>
    </lineage>
</organism>
<evidence type="ECO:0000313" key="2">
    <source>
        <dbReference type="Proteomes" id="UP001249945"/>
    </source>
</evidence>
<name>A0AAW8R9S6_CARDV</name>
<dbReference type="Proteomes" id="UP001249945">
    <property type="component" value="Unassembled WGS sequence"/>
</dbReference>
<gene>
    <name evidence="1" type="ORF">MX635_01050</name>
</gene>
<dbReference type="AlphaFoldDB" id="A0AAW8R9S6"/>
<proteinExistence type="predicted"/>
<sequence>MKNIIYQGVLDGEFNGFDSEMLFKTADGEYWLQDEYVYWYHYAYRPDITIYDENGATYLSIEDKKIQIRRLLNVIESNVDGEFNGWDGESVYTLRNGQKWAQAVYKYEYKYAYSPSVVVYESSFATLMNVAGTTAKVKKIN</sequence>
<evidence type="ECO:0000313" key="1">
    <source>
        <dbReference type="EMBL" id="MDT1972978.1"/>
    </source>
</evidence>
<accession>A0AAW8R9S6</accession>
<reference evidence="1" key="1">
    <citation type="submission" date="2022-04" db="EMBL/GenBank/DDBJ databases">
        <title>Draft genome sequences of lactic acid bacteria (LAB) strains involved in meat spoilage.</title>
        <authorList>
            <person name="Palevich N."/>
        </authorList>
    </citation>
    <scope>NUCLEOTIDE SEQUENCE</scope>
    <source>
        <strain evidence="1">9-14</strain>
    </source>
</reference>
<dbReference type="EMBL" id="JALRMR010000001">
    <property type="protein sequence ID" value="MDT1972978.1"/>
    <property type="molecule type" value="Genomic_DNA"/>
</dbReference>
<comment type="caution">
    <text evidence="1">The sequence shown here is derived from an EMBL/GenBank/DDBJ whole genome shotgun (WGS) entry which is preliminary data.</text>
</comment>
<dbReference type="RefSeq" id="WP_311779784.1">
    <property type="nucleotide sequence ID" value="NZ_JALRMR010000001.1"/>
</dbReference>
<protein>
    <submittedName>
        <fullName evidence="1">Uncharacterized protein</fullName>
    </submittedName>
</protein>